<organism evidence="3">
    <name type="scientific">Niallia circulans</name>
    <name type="common">Bacillus circulans</name>
    <dbReference type="NCBI Taxonomy" id="1397"/>
    <lineage>
        <taxon>Bacteria</taxon>
        <taxon>Bacillati</taxon>
        <taxon>Bacillota</taxon>
        <taxon>Bacilli</taxon>
        <taxon>Bacillales</taxon>
        <taxon>Bacillaceae</taxon>
        <taxon>Niallia</taxon>
    </lineage>
</organism>
<feature type="transmembrane region" description="Helical" evidence="1">
    <location>
        <begin position="105"/>
        <end position="120"/>
    </location>
</feature>
<evidence type="ECO:0000313" key="3">
    <source>
        <dbReference type="EMBL" id="MBR8669731.1"/>
    </source>
</evidence>
<gene>
    <name evidence="3" type="ORF">KD144_09265</name>
</gene>
<dbReference type="EMBL" id="JAGTPX010000007">
    <property type="protein sequence ID" value="MBR8669731.1"/>
    <property type="molecule type" value="Genomic_DNA"/>
</dbReference>
<keyword evidence="1" id="KW-0472">Membrane</keyword>
<name>A0A941GBL8_NIACI</name>
<dbReference type="PIRSF" id="PIRSF019083">
    <property type="entry name" value="UCP019083_VanZ"/>
    <property type="match status" value="1"/>
</dbReference>
<proteinExistence type="predicted"/>
<dbReference type="RefSeq" id="WP_212118556.1">
    <property type="nucleotide sequence ID" value="NZ_JAGTPX020000008.1"/>
</dbReference>
<evidence type="ECO:0000256" key="1">
    <source>
        <dbReference type="SAM" id="Phobius"/>
    </source>
</evidence>
<dbReference type="InterPro" id="IPR006976">
    <property type="entry name" value="VanZ-like"/>
</dbReference>
<sequence>MKFSRKKRFYLLFFICITSMFIIFLFSHMPYEEQDIKPFLRDKIDLANVPIPSITFEYDGQVISSDSDPYGFIEFLFRKAGHVLGYCLLTLLLFLTIMQTKLKRAWVYILSGALAIFYALTDEWHQSFVPGRTGHWQDAIIIDGIGVILGLLIGYIGTFLFKKRETKRMGPN</sequence>
<feature type="transmembrane region" description="Helical" evidence="1">
    <location>
        <begin position="9"/>
        <end position="31"/>
    </location>
</feature>
<feature type="transmembrane region" description="Helical" evidence="1">
    <location>
        <begin position="80"/>
        <end position="98"/>
    </location>
</feature>
<evidence type="ECO:0000259" key="2">
    <source>
        <dbReference type="Pfam" id="PF04892"/>
    </source>
</evidence>
<protein>
    <submittedName>
        <fullName evidence="3">VanZ family protein</fullName>
    </submittedName>
</protein>
<dbReference type="InterPro" id="IPR016747">
    <property type="entry name" value="Phosphotransbutyrylase"/>
</dbReference>
<accession>A0A941GBL8</accession>
<keyword evidence="1" id="KW-0812">Transmembrane</keyword>
<keyword evidence="1" id="KW-1133">Transmembrane helix</keyword>
<feature type="transmembrane region" description="Helical" evidence="1">
    <location>
        <begin position="140"/>
        <end position="161"/>
    </location>
</feature>
<comment type="caution">
    <text evidence="3">The sequence shown here is derived from an EMBL/GenBank/DDBJ whole genome shotgun (WGS) entry which is preliminary data.</text>
</comment>
<dbReference type="AlphaFoldDB" id="A0A941GBL8"/>
<feature type="domain" description="VanZ-like" evidence="2">
    <location>
        <begin position="13"/>
        <end position="155"/>
    </location>
</feature>
<reference evidence="3" key="1">
    <citation type="submission" date="2021-04" db="EMBL/GenBank/DDBJ databases">
        <title>Genomic analysis of electroactive and textile dye degrading Bacillus circulans strain: DC10 isolated from constructed wetland-microbial fuel cells treating textile dye wastewaters.</title>
        <authorList>
            <person name="Patel D.U."/>
            <person name="Desai C.R."/>
        </authorList>
    </citation>
    <scope>NUCLEOTIDE SEQUENCE</scope>
    <source>
        <strain evidence="3">DC10</strain>
    </source>
</reference>
<dbReference type="NCBIfam" id="NF037970">
    <property type="entry name" value="vanZ_1"/>
    <property type="match status" value="1"/>
</dbReference>
<dbReference type="Pfam" id="PF04892">
    <property type="entry name" value="VanZ"/>
    <property type="match status" value="1"/>
</dbReference>